<feature type="transmembrane region" description="Helical" evidence="2">
    <location>
        <begin position="670"/>
        <end position="690"/>
    </location>
</feature>
<feature type="compositionally biased region" description="Low complexity" evidence="1">
    <location>
        <begin position="496"/>
        <end position="515"/>
    </location>
</feature>
<feature type="compositionally biased region" description="Polar residues" evidence="1">
    <location>
        <begin position="217"/>
        <end position="241"/>
    </location>
</feature>
<sequence length="749" mass="79095">MANILARFRRGRATSLTATSALTSTGPTLQNTPAWAPVQPNIPTVQSPPLERKIHPDLDSLVANWTPPVPAGNPASTSSPPAPFSTALRPSTRRHSIDGASPLSRPSQTDTHLDDLPEVPVPIPFTAQPQTPPTRARRLITRLTRSPSPASSTANIATTSTGVGWSTFGRRTSNNDADASRPHLADFGEHGRGSPAPSQGTSISHSQSFSPSRSPSQVNLGTPSTTSQQLEDSVTYSNSGHGHQFTPGSDIPSPSSGFTFGSQGRMSGRASTSASPPPPMPLLDHPAFRGAGRLPQSVSQSHTPSPVQSAQSQRLAKRHPRSSSSLPSMHSTSRRKRFHGGGGDRTKVQDIFASLSRPSSARRRASAEFSSNQAAAAAIGGNWKANVSREVVVLALGAAGENEVDDEGERSTSLRHAQQFGPDRGDLRDGDFKFDARGKRVGGSSSDTQLGEPFLWLDIPAHSLESSSSTMGQKKAGLAELMPPALSFTAPTPQGSPAASPRARSTSEGPTTVLRPPTPTRSQSDGPKPGKRKADDVESGGTPPRDTKATVTLDPRVLNASDSTTSSQPPSSFHRQKRAKPAMGPDQPPPPPRPAAPQRTHARQPSRAASYASSLPISALVAPHAPSVARSAGGSAYHMRDPRKPPRVQPTGWGLAPGFGAGGGGSPVHAWLFFVGFVLFPLWWVAGFCVPVPRTRRLGDAAEKGVVLDDPQEEADARAWRRRCRIMAGVSLVTYVPFIVLIAVFVPRG</sequence>
<feature type="compositionally biased region" description="Pro residues" evidence="1">
    <location>
        <begin position="586"/>
        <end position="595"/>
    </location>
</feature>
<comment type="caution">
    <text evidence="3">The sequence shown here is derived from an EMBL/GenBank/DDBJ whole genome shotgun (WGS) entry which is preliminary data.</text>
</comment>
<feature type="compositionally biased region" description="Low complexity" evidence="1">
    <location>
        <begin position="72"/>
        <end position="87"/>
    </location>
</feature>
<dbReference type="AlphaFoldDB" id="A0AAD7D702"/>
<feature type="compositionally biased region" description="Basic and acidic residues" evidence="1">
    <location>
        <begin position="423"/>
        <end position="438"/>
    </location>
</feature>
<feature type="region of interest" description="Disordered" evidence="1">
    <location>
        <begin position="404"/>
        <end position="450"/>
    </location>
</feature>
<feature type="compositionally biased region" description="Low complexity" evidence="1">
    <location>
        <begin position="322"/>
        <end position="331"/>
    </location>
</feature>
<feature type="region of interest" description="Disordered" evidence="1">
    <location>
        <begin position="17"/>
        <end position="48"/>
    </location>
</feature>
<reference evidence="3" key="1">
    <citation type="submission" date="2023-03" db="EMBL/GenBank/DDBJ databases">
        <title>Massive genome expansion in bonnet fungi (Mycena s.s.) driven by repeated elements and novel gene families across ecological guilds.</title>
        <authorList>
            <consortium name="Lawrence Berkeley National Laboratory"/>
            <person name="Harder C.B."/>
            <person name="Miyauchi S."/>
            <person name="Viragh M."/>
            <person name="Kuo A."/>
            <person name="Thoen E."/>
            <person name="Andreopoulos B."/>
            <person name="Lu D."/>
            <person name="Skrede I."/>
            <person name="Drula E."/>
            <person name="Henrissat B."/>
            <person name="Morin E."/>
            <person name="Kohler A."/>
            <person name="Barry K."/>
            <person name="LaButti K."/>
            <person name="Morin E."/>
            <person name="Salamov A."/>
            <person name="Lipzen A."/>
            <person name="Mereny Z."/>
            <person name="Hegedus B."/>
            <person name="Baldrian P."/>
            <person name="Stursova M."/>
            <person name="Weitz H."/>
            <person name="Taylor A."/>
            <person name="Grigoriev I.V."/>
            <person name="Nagy L.G."/>
            <person name="Martin F."/>
            <person name="Kauserud H."/>
        </authorList>
    </citation>
    <scope>NUCLEOTIDE SEQUENCE</scope>
    <source>
        <strain evidence="3">CBHHK067</strain>
    </source>
</reference>
<proteinExistence type="predicted"/>
<feature type="region of interest" description="Disordered" evidence="1">
    <location>
        <begin position="465"/>
        <end position="611"/>
    </location>
</feature>
<feature type="compositionally biased region" description="Polar residues" evidence="1">
    <location>
        <begin position="252"/>
        <end position="274"/>
    </location>
</feature>
<feature type="compositionally biased region" description="Low complexity" evidence="1">
    <location>
        <begin position="141"/>
        <end position="161"/>
    </location>
</feature>
<name>A0AAD7D702_MYCRO</name>
<feature type="compositionally biased region" description="Polar residues" evidence="1">
    <location>
        <begin position="296"/>
        <end position="314"/>
    </location>
</feature>
<protein>
    <submittedName>
        <fullName evidence="3">Uncharacterized protein</fullName>
    </submittedName>
</protein>
<feature type="compositionally biased region" description="Low complexity" evidence="1">
    <location>
        <begin position="17"/>
        <end position="29"/>
    </location>
</feature>
<dbReference type="EMBL" id="JARKIE010000117">
    <property type="protein sequence ID" value="KAJ7681467.1"/>
    <property type="molecule type" value="Genomic_DNA"/>
</dbReference>
<feature type="compositionally biased region" description="Low complexity" evidence="1">
    <location>
        <begin position="596"/>
        <end position="605"/>
    </location>
</feature>
<keyword evidence="2" id="KW-0472">Membrane</keyword>
<keyword evidence="2" id="KW-1133">Transmembrane helix</keyword>
<keyword evidence="2" id="KW-0812">Transmembrane</keyword>
<evidence type="ECO:0000313" key="4">
    <source>
        <dbReference type="Proteomes" id="UP001221757"/>
    </source>
</evidence>
<evidence type="ECO:0000313" key="3">
    <source>
        <dbReference type="EMBL" id="KAJ7681467.1"/>
    </source>
</evidence>
<gene>
    <name evidence="3" type="ORF">B0H17DRAFT_1205742</name>
</gene>
<feature type="compositionally biased region" description="Low complexity" evidence="1">
    <location>
        <begin position="561"/>
        <end position="572"/>
    </location>
</feature>
<evidence type="ECO:0000256" key="2">
    <source>
        <dbReference type="SAM" id="Phobius"/>
    </source>
</evidence>
<feature type="compositionally biased region" description="Basic and acidic residues" evidence="1">
    <location>
        <begin position="178"/>
        <end position="192"/>
    </location>
</feature>
<evidence type="ECO:0000256" key="1">
    <source>
        <dbReference type="SAM" id="MobiDB-lite"/>
    </source>
</evidence>
<organism evidence="3 4">
    <name type="scientific">Mycena rosella</name>
    <name type="common">Pink bonnet</name>
    <name type="synonym">Agaricus rosellus</name>
    <dbReference type="NCBI Taxonomy" id="1033263"/>
    <lineage>
        <taxon>Eukaryota</taxon>
        <taxon>Fungi</taxon>
        <taxon>Dikarya</taxon>
        <taxon>Basidiomycota</taxon>
        <taxon>Agaricomycotina</taxon>
        <taxon>Agaricomycetes</taxon>
        <taxon>Agaricomycetidae</taxon>
        <taxon>Agaricales</taxon>
        <taxon>Marasmiineae</taxon>
        <taxon>Mycenaceae</taxon>
        <taxon>Mycena</taxon>
    </lineage>
</organism>
<feature type="transmembrane region" description="Helical" evidence="2">
    <location>
        <begin position="726"/>
        <end position="746"/>
    </location>
</feature>
<accession>A0AAD7D702</accession>
<feature type="compositionally biased region" description="Low complexity" evidence="1">
    <location>
        <begin position="202"/>
        <end position="216"/>
    </location>
</feature>
<feature type="region of interest" description="Disordered" evidence="1">
    <location>
        <begin position="64"/>
        <end position="348"/>
    </location>
</feature>
<keyword evidence="4" id="KW-1185">Reference proteome</keyword>
<dbReference type="Proteomes" id="UP001221757">
    <property type="component" value="Unassembled WGS sequence"/>
</dbReference>